<dbReference type="HOGENOM" id="CLU_098558_0_0_7"/>
<reference evidence="2 3" key="1">
    <citation type="journal article" date="2010" name="Stand. Genomic Sci.">
        <title>Complete genome sequence of Arcobacter nitrofigilis type strain (CI).</title>
        <authorList>
            <person name="Pati A."/>
            <person name="Gronow S."/>
            <person name="Lapidus A."/>
            <person name="Copeland A."/>
            <person name="Glavina Del Rio T."/>
            <person name="Nolan M."/>
            <person name="Lucas S."/>
            <person name="Tice H."/>
            <person name="Cheng J.F."/>
            <person name="Han C."/>
            <person name="Chertkov O."/>
            <person name="Bruce D."/>
            <person name="Tapia R."/>
            <person name="Goodwin L."/>
            <person name="Pitluck S."/>
            <person name="Liolios K."/>
            <person name="Ivanova N."/>
            <person name="Mavromatis K."/>
            <person name="Chen A."/>
            <person name="Palaniappan K."/>
            <person name="Land M."/>
            <person name="Hauser L."/>
            <person name="Chang Y.J."/>
            <person name="Jeffries C.D."/>
            <person name="Detter J.C."/>
            <person name="Rohde M."/>
            <person name="Goker M."/>
            <person name="Bristow J."/>
            <person name="Eisen J.A."/>
            <person name="Markowitz V."/>
            <person name="Hugenholtz P."/>
            <person name="Klenk H.P."/>
            <person name="Kyrpides N.C."/>
        </authorList>
    </citation>
    <scope>NUCLEOTIDE SEQUENCE [LARGE SCALE GENOMIC DNA]</scope>
    <source>
        <strain evidence="3">ATCC 33309 / DSM 7299 / CCUG 15893 / LMG 7604 / NCTC 12251 / CI</strain>
    </source>
</reference>
<dbReference type="InterPro" id="IPR036873">
    <property type="entry name" value="Rhodanese-like_dom_sf"/>
</dbReference>
<dbReference type="AlphaFoldDB" id="D5UZ59"/>
<dbReference type="EMBL" id="CP001999">
    <property type="protein sequence ID" value="ADG94111.1"/>
    <property type="molecule type" value="Genomic_DNA"/>
</dbReference>
<dbReference type="InterPro" id="IPR050229">
    <property type="entry name" value="GlpE_sulfurtransferase"/>
</dbReference>
<dbReference type="InterPro" id="IPR036644">
    <property type="entry name" value="FTR_bsu_sf"/>
</dbReference>
<dbReference type="SUPFAM" id="SSF57662">
    <property type="entry name" value="Ferredoxin thioredoxin reductase (FTR), catalytic beta chain"/>
    <property type="match status" value="1"/>
</dbReference>
<sequence>MIKKIDINSDEFQTTFELTKQFTDKVCEEYGFVYNPEDDVNESIQMGLTRNKLIYDKRYCPCFMVIGETQEEKDKEDNRLCPCTPALKKEIPSQGHCHCGIFCTKEYVDSLDNSTKEKEEVVHSKGFTKEECENILKKSQISASEVEALLEARELGFINFNLVDVREWMEWAGHRIKGTDFLVPTTSFYQSIEVLEDKKDIPVVVYCHSGSRSAYCQNIMLSAGFKTVCNLDYGIMTYQGELVSGE</sequence>
<dbReference type="Pfam" id="PF02943">
    <property type="entry name" value="FeThRed_B"/>
    <property type="match status" value="1"/>
</dbReference>
<dbReference type="SMART" id="SM00450">
    <property type="entry name" value="RHOD"/>
    <property type="match status" value="1"/>
</dbReference>
<dbReference type="InterPro" id="IPR004209">
    <property type="entry name" value="FTR_bsu"/>
</dbReference>
<dbReference type="STRING" id="572480.Arnit_2461"/>
<keyword evidence="3" id="KW-1185">Reference proteome</keyword>
<dbReference type="InterPro" id="IPR001763">
    <property type="entry name" value="Rhodanese-like_dom"/>
</dbReference>
<evidence type="ECO:0000259" key="1">
    <source>
        <dbReference type="PROSITE" id="PS50206"/>
    </source>
</evidence>
<name>D5UZ59_ARCNC</name>
<proteinExistence type="predicted"/>
<dbReference type="eggNOG" id="COG4802">
    <property type="taxonomic scope" value="Bacteria"/>
</dbReference>
<dbReference type="PANTHER" id="PTHR43031">
    <property type="entry name" value="FAD-DEPENDENT OXIDOREDUCTASE"/>
    <property type="match status" value="1"/>
</dbReference>
<dbReference type="RefSeq" id="WP_013136256.1">
    <property type="nucleotide sequence ID" value="NC_014166.1"/>
</dbReference>
<accession>D5UZ59</accession>
<dbReference type="Gene3D" id="3.90.460.10">
    <property type="entry name" value="Ferredoxin thioredoxin reductase catalytic beta subunit"/>
    <property type="match status" value="1"/>
</dbReference>
<gene>
    <name evidence="2" type="ordered locus">Arnit_2461</name>
</gene>
<dbReference type="Pfam" id="PF00581">
    <property type="entry name" value="Rhodanese"/>
    <property type="match status" value="1"/>
</dbReference>
<dbReference type="CDD" id="cd00158">
    <property type="entry name" value="RHOD"/>
    <property type="match status" value="1"/>
</dbReference>
<dbReference type="Gene3D" id="3.40.250.10">
    <property type="entry name" value="Rhodanese-like domain"/>
    <property type="match status" value="1"/>
</dbReference>
<dbReference type="eggNOG" id="COG0607">
    <property type="taxonomic scope" value="Bacteria"/>
</dbReference>
<dbReference type="PANTHER" id="PTHR43031:SF1">
    <property type="entry name" value="PYRIDINE NUCLEOTIDE-DISULPHIDE OXIDOREDUCTASE"/>
    <property type="match status" value="1"/>
</dbReference>
<evidence type="ECO:0000313" key="2">
    <source>
        <dbReference type="EMBL" id="ADG94111.1"/>
    </source>
</evidence>
<feature type="domain" description="Rhodanese" evidence="1">
    <location>
        <begin position="156"/>
        <end position="244"/>
    </location>
</feature>
<dbReference type="SUPFAM" id="SSF52821">
    <property type="entry name" value="Rhodanese/Cell cycle control phosphatase"/>
    <property type="match status" value="1"/>
</dbReference>
<organism evidence="2 3">
    <name type="scientific">Arcobacter nitrofigilis (strain ATCC 33309 / DSM 7299 / CCUG 15893 / LMG 7604 / NCTC 12251 / CI)</name>
    <name type="common">Campylobacter nitrofigilis</name>
    <dbReference type="NCBI Taxonomy" id="572480"/>
    <lineage>
        <taxon>Bacteria</taxon>
        <taxon>Pseudomonadati</taxon>
        <taxon>Campylobacterota</taxon>
        <taxon>Epsilonproteobacteria</taxon>
        <taxon>Campylobacterales</taxon>
        <taxon>Arcobacteraceae</taxon>
        <taxon>Arcobacter</taxon>
    </lineage>
</organism>
<protein>
    <submittedName>
        <fullName evidence="2">Rhodanese domain protein</fullName>
    </submittedName>
</protein>
<dbReference type="KEGG" id="ant:Arnit_2461"/>
<dbReference type="PROSITE" id="PS50206">
    <property type="entry name" value="RHODANESE_3"/>
    <property type="match status" value="1"/>
</dbReference>
<evidence type="ECO:0000313" key="3">
    <source>
        <dbReference type="Proteomes" id="UP000000939"/>
    </source>
</evidence>
<dbReference type="GO" id="GO:0016730">
    <property type="term" value="F:oxidoreductase activity, acting on iron-sulfur proteins as donors"/>
    <property type="evidence" value="ECO:0007669"/>
    <property type="project" value="InterPro"/>
</dbReference>
<dbReference type="Proteomes" id="UP000000939">
    <property type="component" value="Chromosome"/>
</dbReference>
<dbReference type="OrthoDB" id="5422549at2"/>